<keyword evidence="2" id="KW-0732">Signal</keyword>
<dbReference type="InterPro" id="IPR004843">
    <property type="entry name" value="Calcineurin-like_PHP"/>
</dbReference>
<evidence type="ECO:0000256" key="1">
    <source>
        <dbReference type="ARBA" id="ARBA00010116"/>
    </source>
</evidence>
<name>A0AAU8GCB2_9CHLR</name>
<dbReference type="InterPro" id="IPR051918">
    <property type="entry name" value="STPP_CPPED1"/>
</dbReference>
<organism evidence="4">
    <name type="scientific">Dehalogenimonas sp. 4OHTPN</name>
    <dbReference type="NCBI Taxonomy" id="3166643"/>
    <lineage>
        <taxon>Bacteria</taxon>
        <taxon>Bacillati</taxon>
        <taxon>Chloroflexota</taxon>
        <taxon>Dehalococcoidia</taxon>
        <taxon>Dehalococcoidales</taxon>
        <taxon>Dehalococcoidaceae</taxon>
        <taxon>Dehalogenimonas</taxon>
    </lineage>
</organism>
<dbReference type="GO" id="GO:0016787">
    <property type="term" value="F:hydrolase activity"/>
    <property type="evidence" value="ECO:0007669"/>
    <property type="project" value="InterPro"/>
</dbReference>
<evidence type="ECO:0000256" key="2">
    <source>
        <dbReference type="SAM" id="SignalP"/>
    </source>
</evidence>
<dbReference type="Pfam" id="PF00149">
    <property type="entry name" value="Metallophos"/>
    <property type="match status" value="1"/>
</dbReference>
<proteinExistence type="inferred from homology"/>
<dbReference type="SMART" id="SM00634">
    <property type="entry name" value="BID_1"/>
    <property type="match status" value="3"/>
</dbReference>
<dbReference type="PANTHER" id="PTHR43143">
    <property type="entry name" value="METALLOPHOSPHOESTERASE, CALCINEURIN SUPERFAMILY"/>
    <property type="match status" value="1"/>
</dbReference>
<dbReference type="Gene3D" id="3.60.21.10">
    <property type="match status" value="1"/>
</dbReference>
<feature type="domain" description="Big-1" evidence="3">
    <location>
        <begin position="193"/>
        <end position="276"/>
    </location>
</feature>
<dbReference type="RefSeq" id="WP_353714924.1">
    <property type="nucleotide sequence ID" value="NZ_CP159307.1"/>
</dbReference>
<evidence type="ECO:0000259" key="3">
    <source>
        <dbReference type="SMART" id="SM00634"/>
    </source>
</evidence>
<protein>
    <submittedName>
        <fullName evidence="4">Ig-like domain-containing protein</fullName>
    </submittedName>
</protein>
<dbReference type="InterPro" id="IPR013783">
    <property type="entry name" value="Ig-like_fold"/>
</dbReference>
<dbReference type="PANTHER" id="PTHR43143:SF1">
    <property type="entry name" value="SERINE_THREONINE-PROTEIN PHOSPHATASE CPPED1"/>
    <property type="match status" value="1"/>
</dbReference>
<comment type="similarity">
    <text evidence="1">Belongs to the intimin/invasin family.</text>
</comment>
<reference evidence="4" key="1">
    <citation type="submission" date="2024-06" db="EMBL/GenBank/DDBJ databases">
        <title>A Novel Isolate, Dehalogenimonas sp. Strain 4OHTPN, Dechlorinates Aromatic 4 Hydroxy chlorothalonil by a Novel Reductive Dehalogenase.</title>
        <authorList>
            <person name="Liu G."/>
        </authorList>
    </citation>
    <scope>NUCLEOTIDE SEQUENCE</scope>
    <source>
        <strain evidence="4">4OHTPN</strain>
    </source>
</reference>
<dbReference type="SUPFAM" id="SSF56300">
    <property type="entry name" value="Metallo-dependent phosphatases"/>
    <property type="match status" value="1"/>
</dbReference>
<dbReference type="Gene3D" id="2.60.40.10">
    <property type="entry name" value="Immunoglobulins"/>
    <property type="match status" value="2"/>
</dbReference>
<feature type="domain" description="Big-1" evidence="3">
    <location>
        <begin position="404"/>
        <end position="486"/>
    </location>
</feature>
<feature type="domain" description="Big-1" evidence="3">
    <location>
        <begin position="922"/>
        <end position="1004"/>
    </location>
</feature>
<accession>A0AAU8GCB2</accession>
<dbReference type="Pfam" id="PF02369">
    <property type="entry name" value="Big_1"/>
    <property type="match status" value="1"/>
</dbReference>
<dbReference type="InterPro" id="IPR008964">
    <property type="entry name" value="Invasin/intimin_cell_adhesion"/>
</dbReference>
<dbReference type="SUPFAM" id="SSF49373">
    <property type="entry name" value="Invasin/intimin cell-adhesion fragments"/>
    <property type="match status" value="2"/>
</dbReference>
<dbReference type="AlphaFoldDB" id="A0AAU8GCB2"/>
<feature type="chain" id="PRO_5043325057" evidence="2">
    <location>
        <begin position="25"/>
        <end position="1013"/>
    </location>
</feature>
<gene>
    <name evidence="4" type="ORF">ABV300_02235</name>
</gene>
<dbReference type="InterPro" id="IPR029052">
    <property type="entry name" value="Metallo-depent_PP-like"/>
</dbReference>
<dbReference type="EMBL" id="CP159307">
    <property type="protein sequence ID" value="XCH33714.1"/>
    <property type="molecule type" value="Genomic_DNA"/>
</dbReference>
<sequence>MMKTTYFLVSVFASALFISTPVLSDRTPPGIKFEPPDTLITVASDNVKLQLPNHPDMFTQLHDSFLTSFANQQESGMDDSVLDSTSSVQTRMVTNTPNTVAPGDTFTVSASIYSLPELVKVMDSGIPITFNSTYYHNGNVNNESVVVYTDSSGNAVRYLTAYDLSAPNSTFVVDAIYFGDQTFLASSNMVTVSTLPILQSRISTTCNGGSITFHLADQYANNLPNQTLSFTTTQGVLSSYGGITDQSGNVTTVLSGTSAGVVSASFGGFVNSGWVHQPTMCRVVAYPGSTGQIQTSVSVATRNTATPGENLTVSAAAYQLTGTKIQAVGLPFTFYYCYYDQYGSLVTPVPSPIYGTTNSSGDAIVNIAALGQNYPNSTILVDAVFNGDQNFAVSSNMVIIASLPIIQSIIDATSFSNNITFHLRDQFGNSLNNQLVTFTTTSGTLSEYSGYTDPNGNVSTSLIGTTLGIVSASFGGAYVGPWVDQPTMARIALPVEPWSFAIITDLHIGRDSPGGDYVFPGWENDATGYETLTNIVNLYAIVDEINGNIAEHKIAFVVVTGDLTESAEISEFREVKLILDGLNVPWIPVIGNHDVWPYAGADEATVQEGTDVHYYNEFQSQYSYLSSIFPNWVQQASQPKWDPEVGRSVYFENFEFDYNGFHFMASDFNSRGEATWPLNGTLGEGDLHNFAGGTWDWFTWRLSQYALNHPESNENIILLAHHPMLLGLTTMFSFGELGTIENYLDDYGSNMLAEYSGHMHRTQTYQMGDFMDIVETSANFEAPLARLVRFSSGGFYDHIFLPQGYLTIQASGPIDLVITDPDGFTVTNNSSQITGTYLTTEVKDTGTLINTVNIKNRKIGEYRVQVIPNSSAKQTDTFSLKINSMEGSFGYVPVLEALNVPISEVLSHDYSFFSKERQVTHLIYTVEVNDQKSGNINIIALLTDATNKPLQGKAVHFNFGDKSVIAITDSHGIATVPSIIGQIVGGQYMIYASFSGDEDYLPSEVSNATIVLG</sequence>
<feature type="signal peptide" evidence="2">
    <location>
        <begin position="1"/>
        <end position="24"/>
    </location>
</feature>
<dbReference type="InterPro" id="IPR003344">
    <property type="entry name" value="Big_1_dom"/>
</dbReference>
<evidence type="ECO:0000313" key="4">
    <source>
        <dbReference type="EMBL" id="XCH33714.1"/>
    </source>
</evidence>